<keyword evidence="1" id="KW-0472">Membrane</keyword>
<reference evidence="2 3" key="1">
    <citation type="submission" date="2020-11" db="EMBL/GenBank/DDBJ databases">
        <title>WGS of Herminiimonas contaminans strain Marseille-Q4544 isolated from planarians Schmidtea mediterranea.</title>
        <authorList>
            <person name="Kangale L."/>
        </authorList>
    </citation>
    <scope>NUCLEOTIDE SEQUENCE [LARGE SCALE GENOMIC DNA]</scope>
    <source>
        <strain evidence="2 3">Marseille-Q4544</strain>
    </source>
</reference>
<feature type="transmembrane region" description="Helical" evidence="1">
    <location>
        <begin position="140"/>
        <end position="160"/>
    </location>
</feature>
<keyword evidence="3" id="KW-1185">Reference proteome</keyword>
<proteinExistence type="predicted"/>
<feature type="transmembrane region" description="Helical" evidence="1">
    <location>
        <begin position="72"/>
        <end position="96"/>
    </location>
</feature>
<feature type="transmembrane region" description="Helical" evidence="1">
    <location>
        <begin position="6"/>
        <end position="27"/>
    </location>
</feature>
<dbReference type="RefSeq" id="WP_175625948.1">
    <property type="nucleotide sequence ID" value="NZ_JADOEL010000012.1"/>
</dbReference>
<dbReference type="InterPro" id="IPR018681">
    <property type="entry name" value="DUF2165_transmembrane"/>
</dbReference>
<name>A0ABS0EVA3_9BURK</name>
<sequence>MSVTTSIWLFQVVIAIGLANWLSIAAINNLRAFRASVWAVGNTMAMTPLSEEPRIDIPLQTRAITSPALHRLALVVVIILQIIAAVACWMGCYQLALAGNLHAARPLLNLALCSFAAFIFAMHLGGIWFAYWIRQGELQLTHISLLLWALLAFFLFNITWI</sequence>
<gene>
    <name evidence="2" type="ORF">IXC47_13900</name>
</gene>
<dbReference type="Proteomes" id="UP000657372">
    <property type="component" value="Unassembled WGS sequence"/>
</dbReference>
<dbReference type="Pfam" id="PF09933">
    <property type="entry name" value="DUF2165"/>
    <property type="match status" value="1"/>
</dbReference>
<evidence type="ECO:0000313" key="3">
    <source>
        <dbReference type="Proteomes" id="UP000657372"/>
    </source>
</evidence>
<organism evidence="2 3">
    <name type="scientific">Herminiimonas contaminans</name>
    <dbReference type="NCBI Taxonomy" id="1111140"/>
    <lineage>
        <taxon>Bacteria</taxon>
        <taxon>Pseudomonadati</taxon>
        <taxon>Pseudomonadota</taxon>
        <taxon>Betaproteobacteria</taxon>
        <taxon>Burkholderiales</taxon>
        <taxon>Oxalobacteraceae</taxon>
        <taxon>Herminiimonas</taxon>
    </lineage>
</organism>
<accession>A0ABS0EVA3</accession>
<keyword evidence="1" id="KW-0812">Transmembrane</keyword>
<keyword evidence="1" id="KW-1133">Transmembrane helix</keyword>
<dbReference type="EMBL" id="JADOEL010000012">
    <property type="protein sequence ID" value="MBF8178777.1"/>
    <property type="molecule type" value="Genomic_DNA"/>
</dbReference>
<evidence type="ECO:0000313" key="2">
    <source>
        <dbReference type="EMBL" id="MBF8178777.1"/>
    </source>
</evidence>
<comment type="caution">
    <text evidence="2">The sequence shown here is derived from an EMBL/GenBank/DDBJ whole genome shotgun (WGS) entry which is preliminary data.</text>
</comment>
<feature type="transmembrane region" description="Helical" evidence="1">
    <location>
        <begin position="108"/>
        <end position="133"/>
    </location>
</feature>
<evidence type="ECO:0000256" key="1">
    <source>
        <dbReference type="SAM" id="Phobius"/>
    </source>
</evidence>
<protein>
    <submittedName>
        <fullName evidence="2">DUF2165 family protein</fullName>
    </submittedName>
</protein>